<accession>A0AAN8JCX1</accession>
<sequence>MSLSNILANSEREDSDESTEMEASGSTRIADDTSENVMDRFLQNSRNELMSELRRMEQGNRPVTGQGHQESVNQFFAKRMQTPAGAEGKENVPSNVDTVEEHRPEAVVVEVQGLYEQRRVSAMLQSEGFRRQLDNIIRGSVAAAPRREQPVRLRTGPPQPARRHQPVSLGAGLPQPPRPDSSLSSSSSDASLHLNVTTPVAPVSSTPRPPVAPVTSDPPAASHPSQDTPAIGIWEPVNSDTTPRPLTWGRINEIHHEELVQDIRELIAQHIVSDTLGGQFRGTLEVLMQDRVPENGTEVAEYIRSNSAPVHQRNDFSHLGIDNLQEDNWDNISVTSVSAHAVPYTHSNLHLSREIASLKSKLEQMQNMMKLSFDLQMDIQRSIRQEVAAALNNGASVSTAAAAAPVSKPVLDSHCLICLEKFADTVLYQCGHMCMCYMCSKDLQGRGHNCPVCRAPIKDVLRVYRSNQK</sequence>
<keyword evidence="1 3" id="KW-0863">Zinc-finger</keyword>
<dbReference type="InterPro" id="IPR001841">
    <property type="entry name" value="Znf_RING"/>
</dbReference>
<comment type="caution">
    <text evidence="6">The sequence shown here is derived from an EMBL/GenBank/DDBJ whole genome shotgun (WGS) entry which is preliminary data.</text>
</comment>
<dbReference type="CDD" id="cd16647">
    <property type="entry name" value="mRING-HC-C3HC5_NEU1"/>
    <property type="match status" value="1"/>
</dbReference>
<feature type="compositionally biased region" description="Polar residues" evidence="4">
    <location>
        <begin position="194"/>
        <end position="206"/>
    </location>
</feature>
<dbReference type="PANTHER" id="PTHR46519:SF2">
    <property type="entry name" value="RING_U-BOX SUPERFAMILY PROTEIN"/>
    <property type="match status" value="1"/>
</dbReference>
<feature type="region of interest" description="Disordered" evidence="4">
    <location>
        <begin position="140"/>
        <end position="238"/>
    </location>
</feature>
<feature type="region of interest" description="Disordered" evidence="4">
    <location>
        <begin position="1"/>
        <end position="67"/>
    </location>
</feature>
<organism evidence="6 7">
    <name type="scientific">Patella caerulea</name>
    <name type="common">Rayed Mediterranean limpet</name>
    <dbReference type="NCBI Taxonomy" id="87958"/>
    <lineage>
        <taxon>Eukaryota</taxon>
        <taxon>Metazoa</taxon>
        <taxon>Spiralia</taxon>
        <taxon>Lophotrochozoa</taxon>
        <taxon>Mollusca</taxon>
        <taxon>Gastropoda</taxon>
        <taxon>Patellogastropoda</taxon>
        <taxon>Patelloidea</taxon>
        <taxon>Patellidae</taxon>
        <taxon>Patella</taxon>
    </lineage>
</organism>
<evidence type="ECO:0000256" key="3">
    <source>
        <dbReference type="PROSITE-ProRule" id="PRU00175"/>
    </source>
</evidence>
<evidence type="ECO:0000256" key="4">
    <source>
        <dbReference type="SAM" id="MobiDB-lite"/>
    </source>
</evidence>
<dbReference type="Gene3D" id="3.30.40.10">
    <property type="entry name" value="Zinc/RING finger domain, C3HC4 (zinc finger)"/>
    <property type="match status" value="1"/>
</dbReference>
<dbReference type="PROSITE" id="PS50089">
    <property type="entry name" value="ZF_RING_2"/>
    <property type="match status" value="1"/>
</dbReference>
<reference evidence="6 7" key="1">
    <citation type="submission" date="2024-01" db="EMBL/GenBank/DDBJ databases">
        <title>The genome of the rayed Mediterranean limpet Patella caerulea (Linnaeus, 1758).</title>
        <authorList>
            <person name="Anh-Thu Weber A."/>
            <person name="Halstead-Nussloch G."/>
        </authorList>
    </citation>
    <scope>NUCLEOTIDE SEQUENCE [LARGE SCALE GENOMIC DNA]</scope>
    <source>
        <strain evidence="6">AATW-2023a</strain>
        <tissue evidence="6">Whole specimen</tissue>
    </source>
</reference>
<dbReference type="Proteomes" id="UP001347796">
    <property type="component" value="Unassembled WGS sequence"/>
</dbReference>
<dbReference type="SUPFAM" id="SSF57850">
    <property type="entry name" value="RING/U-box"/>
    <property type="match status" value="1"/>
</dbReference>
<proteinExistence type="predicted"/>
<protein>
    <recommendedName>
        <fullName evidence="5">RING-type domain-containing protein</fullName>
    </recommendedName>
</protein>
<dbReference type="Pfam" id="PF13920">
    <property type="entry name" value="zf-C3HC4_3"/>
    <property type="match status" value="1"/>
</dbReference>
<dbReference type="SMART" id="SM00184">
    <property type="entry name" value="RING"/>
    <property type="match status" value="1"/>
</dbReference>
<gene>
    <name evidence="6" type="ORF">SNE40_017769</name>
</gene>
<dbReference type="PANTHER" id="PTHR46519">
    <property type="entry name" value="RING/U-BOX SUPERFAMILY PROTEIN"/>
    <property type="match status" value="1"/>
</dbReference>
<feature type="domain" description="RING-type" evidence="5">
    <location>
        <begin position="415"/>
        <end position="454"/>
    </location>
</feature>
<keyword evidence="1 3" id="KW-0479">Metal-binding</keyword>
<feature type="compositionally biased region" description="Basic and acidic residues" evidence="4">
    <location>
        <begin position="49"/>
        <end position="58"/>
    </location>
</feature>
<evidence type="ECO:0000313" key="6">
    <source>
        <dbReference type="EMBL" id="KAK6174505.1"/>
    </source>
</evidence>
<dbReference type="GO" id="GO:0008270">
    <property type="term" value="F:zinc ion binding"/>
    <property type="evidence" value="ECO:0007669"/>
    <property type="project" value="UniProtKB-KW"/>
</dbReference>
<evidence type="ECO:0000256" key="1">
    <source>
        <dbReference type="ARBA" id="ARBA00022771"/>
    </source>
</evidence>
<keyword evidence="2" id="KW-0862">Zinc</keyword>
<evidence type="ECO:0000259" key="5">
    <source>
        <dbReference type="PROSITE" id="PS50089"/>
    </source>
</evidence>
<feature type="compositionally biased region" description="Low complexity" evidence="4">
    <location>
        <begin position="180"/>
        <end position="192"/>
    </location>
</feature>
<dbReference type="AlphaFoldDB" id="A0AAN8JCX1"/>
<dbReference type="InterPro" id="IPR013083">
    <property type="entry name" value="Znf_RING/FYVE/PHD"/>
</dbReference>
<dbReference type="EMBL" id="JAZGQO010000011">
    <property type="protein sequence ID" value="KAK6174505.1"/>
    <property type="molecule type" value="Genomic_DNA"/>
</dbReference>
<name>A0AAN8JCX1_PATCE</name>
<evidence type="ECO:0000256" key="2">
    <source>
        <dbReference type="ARBA" id="ARBA00022833"/>
    </source>
</evidence>
<evidence type="ECO:0000313" key="7">
    <source>
        <dbReference type="Proteomes" id="UP001347796"/>
    </source>
</evidence>
<keyword evidence="7" id="KW-1185">Reference proteome</keyword>